<evidence type="ECO:0000313" key="4">
    <source>
        <dbReference type="Proteomes" id="UP000253094"/>
    </source>
</evidence>
<feature type="transmembrane region" description="Helical" evidence="1">
    <location>
        <begin position="80"/>
        <end position="99"/>
    </location>
</feature>
<dbReference type="Proteomes" id="UP000253094">
    <property type="component" value="Unassembled WGS sequence"/>
</dbReference>
<keyword evidence="4" id="KW-1185">Reference proteome</keyword>
<comment type="caution">
    <text evidence="3">The sequence shown here is derived from an EMBL/GenBank/DDBJ whole genome shotgun (WGS) entry which is preliminary data.</text>
</comment>
<reference evidence="3 4" key="1">
    <citation type="submission" date="2018-06" db="EMBL/GenBank/DDBJ databases">
        <title>Sphaerisporangium craniellae sp. nov., isolated from a marine sponge in the South China Sea.</title>
        <authorList>
            <person name="Li L."/>
        </authorList>
    </citation>
    <scope>NUCLEOTIDE SEQUENCE [LARGE SCALE GENOMIC DNA]</scope>
    <source>
        <strain evidence="3 4">CCTCC AA 208026</strain>
    </source>
</reference>
<feature type="transmembrane region" description="Helical" evidence="1">
    <location>
        <begin position="111"/>
        <end position="133"/>
    </location>
</feature>
<gene>
    <name evidence="3" type="ORF">DQ384_19530</name>
</gene>
<name>A0A367FHP4_9ACTN</name>
<feature type="transmembrane region" description="Helical" evidence="1">
    <location>
        <begin position="50"/>
        <end position="68"/>
    </location>
</feature>
<dbReference type="AlphaFoldDB" id="A0A367FHP4"/>
<organism evidence="3 4">
    <name type="scientific">Sphaerisporangium album</name>
    <dbReference type="NCBI Taxonomy" id="509200"/>
    <lineage>
        <taxon>Bacteria</taxon>
        <taxon>Bacillati</taxon>
        <taxon>Actinomycetota</taxon>
        <taxon>Actinomycetes</taxon>
        <taxon>Streptosporangiales</taxon>
        <taxon>Streptosporangiaceae</taxon>
        <taxon>Sphaerisporangium</taxon>
    </lineage>
</organism>
<sequence>MSPASSRTAGIVLITVPTVAIGGAGLLSFIGRRTPGYLDNPVRRGLWRAGHAHAGVLVMFALLALLYVDQADLSGGLRTLVRVLFVAAPILMPLGFFLSVVRPGDTRPNKLIWLTGLGGSCLAAAALTLGIGLV</sequence>
<keyword evidence="1" id="KW-0472">Membrane</keyword>
<dbReference type="Pfam" id="PF26248">
    <property type="entry name" value="DUF8059"/>
    <property type="match status" value="1"/>
</dbReference>
<dbReference type="EMBL" id="QOIL01000010">
    <property type="protein sequence ID" value="RCG29851.1"/>
    <property type="molecule type" value="Genomic_DNA"/>
</dbReference>
<keyword evidence="1" id="KW-1133">Transmembrane helix</keyword>
<proteinExistence type="predicted"/>
<evidence type="ECO:0000259" key="2">
    <source>
        <dbReference type="Pfam" id="PF26248"/>
    </source>
</evidence>
<evidence type="ECO:0000256" key="1">
    <source>
        <dbReference type="SAM" id="Phobius"/>
    </source>
</evidence>
<keyword evidence="1" id="KW-0812">Transmembrane</keyword>
<protein>
    <recommendedName>
        <fullName evidence="2">DUF8059 domain-containing protein</fullName>
    </recommendedName>
</protein>
<evidence type="ECO:0000313" key="3">
    <source>
        <dbReference type="EMBL" id="RCG29851.1"/>
    </source>
</evidence>
<dbReference type="OrthoDB" id="3540634at2"/>
<accession>A0A367FHP4</accession>
<feature type="domain" description="DUF8059" evidence="2">
    <location>
        <begin position="49"/>
        <end position="125"/>
    </location>
</feature>
<dbReference type="InterPro" id="IPR058372">
    <property type="entry name" value="DUF8059"/>
</dbReference>
<feature type="transmembrane region" description="Helical" evidence="1">
    <location>
        <begin position="12"/>
        <end position="30"/>
    </location>
</feature>